<evidence type="ECO:0000256" key="9">
    <source>
        <dbReference type="RuleBase" id="RU003357"/>
    </source>
</evidence>
<feature type="domain" description="TonB-dependent receptor-like beta-barrel" evidence="11">
    <location>
        <begin position="402"/>
        <end position="952"/>
    </location>
</feature>
<dbReference type="Proteomes" id="UP000600799">
    <property type="component" value="Unassembled WGS sequence"/>
</dbReference>
<keyword evidence="5 9" id="KW-0798">TonB box</keyword>
<dbReference type="InterPro" id="IPR036942">
    <property type="entry name" value="Beta-barrel_TonB_sf"/>
</dbReference>
<keyword evidence="4 8" id="KW-0812">Transmembrane</keyword>
<evidence type="ECO:0000256" key="2">
    <source>
        <dbReference type="ARBA" id="ARBA00022448"/>
    </source>
</evidence>
<protein>
    <submittedName>
        <fullName evidence="13">TonB-dependent receptor</fullName>
    </submittedName>
</protein>
<dbReference type="InterPro" id="IPR012910">
    <property type="entry name" value="Plug_dom"/>
</dbReference>
<dbReference type="InterPro" id="IPR039426">
    <property type="entry name" value="TonB-dep_rcpt-like"/>
</dbReference>
<name>A0ABS0HJ84_9SPHN</name>
<organism evidence="13 14">
    <name type="scientific">Novosphingobium jiangmenense</name>
    <dbReference type="NCBI Taxonomy" id="2791981"/>
    <lineage>
        <taxon>Bacteria</taxon>
        <taxon>Pseudomonadati</taxon>
        <taxon>Pseudomonadota</taxon>
        <taxon>Alphaproteobacteria</taxon>
        <taxon>Sphingomonadales</taxon>
        <taxon>Sphingomonadaceae</taxon>
        <taxon>Novosphingobium</taxon>
    </lineage>
</organism>
<keyword evidence="14" id="KW-1185">Reference proteome</keyword>
<evidence type="ECO:0000256" key="4">
    <source>
        <dbReference type="ARBA" id="ARBA00022692"/>
    </source>
</evidence>
<accession>A0ABS0HJ84</accession>
<evidence type="ECO:0000256" key="6">
    <source>
        <dbReference type="ARBA" id="ARBA00023136"/>
    </source>
</evidence>
<dbReference type="InterPro" id="IPR000531">
    <property type="entry name" value="Beta-barrel_TonB"/>
</dbReference>
<keyword evidence="6 8" id="KW-0472">Membrane</keyword>
<keyword evidence="2 8" id="KW-0813">Transport</keyword>
<feature type="domain" description="TonB-dependent receptor plug" evidence="12">
    <location>
        <begin position="65"/>
        <end position="174"/>
    </location>
</feature>
<evidence type="ECO:0000256" key="5">
    <source>
        <dbReference type="ARBA" id="ARBA00023077"/>
    </source>
</evidence>
<feature type="chain" id="PRO_5045322285" evidence="10">
    <location>
        <begin position="30"/>
        <end position="987"/>
    </location>
</feature>
<dbReference type="InterPro" id="IPR037066">
    <property type="entry name" value="Plug_dom_sf"/>
</dbReference>
<dbReference type="Pfam" id="PF07715">
    <property type="entry name" value="Plug"/>
    <property type="match status" value="1"/>
</dbReference>
<comment type="similarity">
    <text evidence="8 9">Belongs to the TonB-dependent receptor family.</text>
</comment>
<feature type="signal peptide" evidence="10">
    <location>
        <begin position="1"/>
        <end position="29"/>
    </location>
</feature>
<evidence type="ECO:0000256" key="7">
    <source>
        <dbReference type="ARBA" id="ARBA00023237"/>
    </source>
</evidence>
<evidence type="ECO:0000256" key="3">
    <source>
        <dbReference type="ARBA" id="ARBA00022452"/>
    </source>
</evidence>
<dbReference type="Gene3D" id="2.170.130.10">
    <property type="entry name" value="TonB-dependent receptor, plug domain"/>
    <property type="match status" value="1"/>
</dbReference>
<reference evidence="13 14" key="1">
    <citation type="submission" date="2020-11" db="EMBL/GenBank/DDBJ databases">
        <title>The genome sequence of Novosphingobium sp. 1Y9A.</title>
        <authorList>
            <person name="Liu Y."/>
        </authorList>
    </citation>
    <scope>NUCLEOTIDE SEQUENCE [LARGE SCALE GENOMIC DNA]</scope>
    <source>
        <strain evidence="13 14">1Y9A</strain>
    </source>
</reference>
<evidence type="ECO:0000259" key="12">
    <source>
        <dbReference type="Pfam" id="PF07715"/>
    </source>
</evidence>
<dbReference type="PANTHER" id="PTHR47234">
    <property type="match status" value="1"/>
</dbReference>
<dbReference type="Gene3D" id="2.40.170.20">
    <property type="entry name" value="TonB-dependent receptor, beta-barrel domain"/>
    <property type="match status" value="1"/>
</dbReference>
<keyword evidence="3 8" id="KW-1134">Transmembrane beta strand</keyword>
<dbReference type="SUPFAM" id="SSF56935">
    <property type="entry name" value="Porins"/>
    <property type="match status" value="1"/>
</dbReference>
<evidence type="ECO:0000256" key="10">
    <source>
        <dbReference type="SAM" id="SignalP"/>
    </source>
</evidence>
<keyword evidence="10" id="KW-0732">Signal</keyword>
<dbReference type="EMBL" id="JADQDC010000011">
    <property type="protein sequence ID" value="MBF9152305.1"/>
    <property type="molecule type" value="Genomic_DNA"/>
</dbReference>
<evidence type="ECO:0000313" key="14">
    <source>
        <dbReference type="Proteomes" id="UP000600799"/>
    </source>
</evidence>
<keyword evidence="7 8" id="KW-0998">Cell outer membrane</keyword>
<proteinExistence type="inferred from homology"/>
<evidence type="ECO:0000256" key="1">
    <source>
        <dbReference type="ARBA" id="ARBA00004571"/>
    </source>
</evidence>
<evidence type="ECO:0000313" key="13">
    <source>
        <dbReference type="EMBL" id="MBF9152305.1"/>
    </source>
</evidence>
<dbReference type="PANTHER" id="PTHR47234:SF2">
    <property type="entry name" value="TONB-DEPENDENT RECEPTOR"/>
    <property type="match status" value="1"/>
</dbReference>
<sequence>MTMTLRGTRLAFSASLLTVAAALSAPALAQDAAQDSASDQAAEAPVDTKEIIVTGSLIQRPNNTAVSPIVSVSETALKETGQVNLQDALNQFPSFTTAGNANTGGQGTGGRASVNLHGLGTNRNLVLLDGKRLPLSDINGNVDINILPDSIMGGVDVITGGASAIYGSDAISGVVNFKTLRAFDGVRVDMQNSISEKGDGYKFNGSLAFGSGFAQDRGHVIAAFSYAKQDSINGSSRDFFFDKTPSSFIGTGTFVPSATNAPTVDALTGVFGGYGISGLPGNVNLLNLGFNNDGTLFTQTGARNYKGANGTNGYLVVGSNVRMPVGQQVDFANGLERKTAFMKADYDLTPSLTAYGQFMYVDLTVKTASGGSLTQFGTLTSVPVSNPFIPQDLRTILASRPNPNAPFTWNGRYVGVPYKNWDENYTVQQYMAGVKGDIASGWSFDLWGAYDQSVHDQQLNDAVVKSRVQTLLNAADGGASICAGGFNPFGDANARSLSQACVDYITKTAFSQEKLQQTQAQLQVNGKLFDLGAGPAQIALVAGYRKNTFRYTPDSDLRTQNIEAVIASQPASGRISVKEFAAQVDVPLLADKPFVRELGIGGAIRYSDYSVTGGVTSYELDARWKPVDQILLRGSYQRAVRAPNIGELFSPQTGTQLVIGTPPGALGDPCDVRSTARTGANGAQVAALCVAQGIPQAAISSYTFPTTATGQLVSGNTNLTPERADTYNIGLVINSPAQSGLFADLTLSVDYYNIAVKNVISTVPGLTVLSKCFNLDGSNPSYDKNNLYCGLLVRDAGGQLTTVATPYLNLGSVKTDGVEAQLNWTVPARFLGDESGRLFLNEAIGWLHSYKLQLLPGAATLDYTGISNGAAGVSSLPPRATPKWKALTSFGYRSDAATLGMRWRYQSAMKDTTSVLTPATAQVGVGAYSLWDLFGSVKVAKSFELRAGVNNLFDRGLPFVSSSQNGTDVALYDPVGRSFYMGFKANF</sequence>
<comment type="caution">
    <text evidence="13">The sequence shown here is derived from an EMBL/GenBank/DDBJ whole genome shotgun (WGS) entry which is preliminary data.</text>
</comment>
<evidence type="ECO:0000256" key="8">
    <source>
        <dbReference type="PROSITE-ProRule" id="PRU01360"/>
    </source>
</evidence>
<dbReference type="Pfam" id="PF00593">
    <property type="entry name" value="TonB_dep_Rec_b-barrel"/>
    <property type="match status" value="1"/>
</dbReference>
<gene>
    <name evidence="13" type="ORF">I2488_14955</name>
</gene>
<dbReference type="PROSITE" id="PS52016">
    <property type="entry name" value="TONB_DEPENDENT_REC_3"/>
    <property type="match status" value="1"/>
</dbReference>
<evidence type="ECO:0000259" key="11">
    <source>
        <dbReference type="Pfam" id="PF00593"/>
    </source>
</evidence>
<keyword evidence="13" id="KW-0675">Receptor</keyword>
<comment type="subcellular location">
    <subcellularLocation>
        <location evidence="1 8">Cell outer membrane</location>
        <topology evidence="1 8">Multi-pass membrane protein</topology>
    </subcellularLocation>
</comment>